<protein>
    <submittedName>
        <fullName evidence="1">Uncharacterized protein</fullName>
    </submittedName>
</protein>
<gene>
    <name evidence="1" type="ORF">ACFSSA_12315</name>
</gene>
<name>A0ABW5DC39_9BACT</name>
<dbReference type="RefSeq" id="WP_386820755.1">
    <property type="nucleotide sequence ID" value="NZ_JBHUIT010000030.1"/>
</dbReference>
<sequence length="79" mass="8276">MYIDEELCESFGLDPKRVKSIASRLSKAAKEAEELGLTVFGGSGSGNLRFNDADMQGPGHSEVATLDGCFDGGSGGDIY</sequence>
<dbReference type="Proteomes" id="UP001597375">
    <property type="component" value="Unassembled WGS sequence"/>
</dbReference>
<dbReference type="EMBL" id="JBHUIT010000030">
    <property type="protein sequence ID" value="MFD2257459.1"/>
    <property type="molecule type" value="Genomic_DNA"/>
</dbReference>
<accession>A0ABW5DC39</accession>
<proteinExistence type="predicted"/>
<evidence type="ECO:0000313" key="2">
    <source>
        <dbReference type="Proteomes" id="UP001597375"/>
    </source>
</evidence>
<organism evidence="1 2">
    <name type="scientific">Luteolibacter algae</name>
    <dbReference type="NCBI Taxonomy" id="454151"/>
    <lineage>
        <taxon>Bacteria</taxon>
        <taxon>Pseudomonadati</taxon>
        <taxon>Verrucomicrobiota</taxon>
        <taxon>Verrucomicrobiia</taxon>
        <taxon>Verrucomicrobiales</taxon>
        <taxon>Verrucomicrobiaceae</taxon>
        <taxon>Luteolibacter</taxon>
    </lineage>
</organism>
<comment type="caution">
    <text evidence="1">The sequence shown here is derived from an EMBL/GenBank/DDBJ whole genome shotgun (WGS) entry which is preliminary data.</text>
</comment>
<evidence type="ECO:0000313" key="1">
    <source>
        <dbReference type="EMBL" id="MFD2257459.1"/>
    </source>
</evidence>
<reference evidence="2" key="1">
    <citation type="journal article" date="2019" name="Int. J. Syst. Evol. Microbiol.">
        <title>The Global Catalogue of Microorganisms (GCM) 10K type strain sequencing project: providing services to taxonomists for standard genome sequencing and annotation.</title>
        <authorList>
            <consortium name="The Broad Institute Genomics Platform"/>
            <consortium name="The Broad Institute Genome Sequencing Center for Infectious Disease"/>
            <person name="Wu L."/>
            <person name="Ma J."/>
        </authorList>
    </citation>
    <scope>NUCLEOTIDE SEQUENCE [LARGE SCALE GENOMIC DNA]</scope>
    <source>
        <strain evidence="2">CGMCC 4.7106</strain>
    </source>
</reference>
<keyword evidence="2" id="KW-1185">Reference proteome</keyword>